<comment type="similarity">
    <text evidence="1">Belongs to the 'GDXG' lipolytic enzyme family.</text>
</comment>
<keyword evidence="5" id="KW-1185">Reference proteome</keyword>
<dbReference type="InterPro" id="IPR049492">
    <property type="entry name" value="BD-FAE-like_dom"/>
</dbReference>
<dbReference type="Gene3D" id="3.40.50.1820">
    <property type="entry name" value="alpha/beta hydrolase"/>
    <property type="match status" value="1"/>
</dbReference>
<dbReference type="AlphaFoldDB" id="A0A5S5C7K6"/>
<dbReference type="EMBL" id="VNHS01000005">
    <property type="protein sequence ID" value="TYP74588.1"/>
    <property type="molecule type" value="Genomic_DNA"/>
</dbReference>
<protein>
    <submittedName>
        <fullName evidence="4">Acetyl esterase/lipase</fullName>
    </submittedName>
</protein>
<keyword evidence="2" id="KW-0378">Hydrolase</keyword>
<gene>
    <name evidence="4" type="ORF">BCM02_105132</name>
</gene>
<name>A0A5S5C7K6_9BACL</name>
<dbReference type="SUPFAM" id="SSF53474">
    <property type="entry name" value="alpha/beta-Hydrolases"/>
    <property type="match status" value="1"/>
</dbReference>
<accession>A0A5S5C7K6</accession>
<dbReference type="InterPro" id="IPR029058">
    <property type="entry name" value="AB_hydrolase_fold"/>
</dbReference>
<evidence type="ECO:0000256" key="1">
    <source>
        <dbReference type="ARBA" id="ARBA00010515"/>
    </source>
</evidence>
<dbReference type="InterPro" id="IPR002168">
    <property type="entry name" value="Lipase_GDXG_HIS_AS"/>
</dbReference>
<feature type="domain" description="BD-FAE-like" evidence="3">
    <location>
        <begin position="76"/>
        <end position="270"/>
    </location>
</feature>
<comment type="caution">
    <text evidence="4">The sequence shown here is derived from an EMBL/GenBank/DDBJ whole genome shotgun (WGS) entry which is preliminary data.</text>
</comment>
<evidence type="ECO:0000313" key="4">
    <source>
        <dbReference type="EMBL" id="TYP74588.1"/>
    </source>
</evidence>
<dbReference type="GO" id="GO:0016787">
    <property type="term" value="F:hydrolase activity"/>
    <property type="evidence" value="ECO:0007669"/>
    <property type="project" value="UniProtKB-KW"/>
</dbReference>
<dbReference type="RefSeq" id="WP_187434222.1">
    <property type="nucleotide sequence ID" value="NZ_VNHS01000005.1"/>
</dbReference>
<dbReference type="PANTHER" id="PTHR48081">
    <property type="entry name" value="AB HYDROLASE SUPERFAMILY PROTEIN C4A8.06C"/>
    <property type="match status" value="1"/>
</dbReference>
<dbReference type="InterPro" id="IPR050300">
    <property type="entry name" value="GDXG_lipolytic_enzyme"/>
</dbReference>
<evidence type="ECO:0000313" key="5">
    <source>
        <dbReference type="Proteomes" id="UP000323257"/>
    </source>
</evidence>
<sequence>MALLRRLWRSLAGLAILGSLVIRTVLQRSPMPLVRWLRSQPDPGCAKHPESAAIRKRVAAHKDIRYPSAYNSNEVDVYYPKDAREKLPTILWVHGGSFVAGDKSGTADWCAVMADRGYAVVSMNYEVAPEARYPAPLRQMSEVAAYLAMLADRFPALDPERLIIGGDSAGAQIVSQFVAIQTNPELARLSGIRPTVPEGTLRAAVLYCGPYNVERLADGAGGLRGWLMRQLGWAYLGERKWSSSAIARQASTVHQVSDRFPPVFITDGNTGSFEAHGLELAEKLRSLGVAVDTLFFDAAAGAVPHEYQFQLDTPEALRCLERTLDFLEGCVGTKREAG</sequence>
<organism evidence="4 5">
    <name type="scientific">Paenibacillus methanolicus</name>
    <dbReference type="NCBI Taxonomy" id="582686"/>
    <lineage>
        <taxon>Bacteria</taxon>
        <taxon>Bacillati</taxon>
        <taxon>Bacillota</taxon>
        <taxon>Bacilli</taxon>
        <taxon>Bacillales</taxon>
        <taxon>Paenibacillaceae</taxon>
        <taxon>Paenibacillus</taxon>
    </lineage>
</organism>
<proteinExistence type="inferred from homology"/>
<dbReference type="PANTHER" id="PTHR48081:SF6">
    <property type="entry name" value="PEPTIDASE S9 PROLYL OLIGOPEPTIDASE CATALYTIC DOMAIN-CONTAINING PROTEIN"/>
    <property type="match status" value="1"/>
</dbReference>
<reference evidence="4 5" key="1">
    <citation type="submission" date="2019-07" db="EMBL/GenBank/DDBJ databases">
        <title>Genomic Encyclopedia of Type Strains, Phase III (KMG-III): the genomes of soil and plant-associated and newly described type strains.</title>
        <authorList>
            <person name="Whitman W."/>
        </authorList>
    </citation>
    <scope>NUCLEOTIDE SEQUENCE [LARGE SCALE GENOMIC DNA]</scope>
    <source>
        <strain evidence="4 5">BL24</strain>
    </source>
</reference>
<dbReference type="Pfam" id="PF20434">
    <property type="entry name" value="BD-FAE"/>
    <property type="match status" value="1"/>
</dbReference>
<dbReference type="Proteomes" id="UP000323257">
    <property type="component" value="Unassembled WGS sequence"/>
</dbReference>
<dbReference type="PROSITE" id="PS01173">
    <property type="entry name" value="LIPASE_GDXG_HIS"/>
    <property type="match status" value="1"/>
</dbReference>
<evidence type="ECO:0000259" key="3">
    <source>
        <dbReference type="Pfam" id="PF20434"/>
    </source>
</evidence>
<evidence type="ECO:0000256" key="2">
    <source>
        <dbReference type="ARBA" id="ARBA00022801"/>
    </source>
</evidence>